<dbReference type="EMBL" id="DS989735">
    <property type="protein sequence ID" value="EEA07912.1"/>
    <property type="molecule type" value="Genomic_DNA"/>
</dbReference>
<evidence type="ECO:0000313" key="3">
    <source>
        <dbReference type="EMBL" id="EEA07912.1"/>
    </source>
</evidence>
<dbReference type="RefSeq" id="XP_002142261.1">
    <property type="nucleotide sequence ID" value="XM_002142225.1"/>
</dbReference>
<proteinExistence type="predicted"/>
<accession>B6AI71</accession>
<dbReference type="SUPFAM" id="SSF48371">
    <property type="entry name" value="ARM repeat"/>
    <property type="match status" value="1"/>
</dbReference>
<dbReference type="OMA" id="NIFNMIK"/>
<evidence type="ECO:0000313" key="4">
    <source>
        <dbReference type="Proteomes" id="UP000001460"/>
    </source>
</evidence>
<dbReference type="eggNOG" id="KOG1823">
    <property type="taxonomic scope" value="Eukaryota"/>
</dbReference>
<dbReference type="InterPro" id="IPR016024">
    <property type="entry name" value="ARM-type_fold"/>
</dbReference>
<dbReference type="GO" id="GO:0032040">
    <property type="term" value="C:small-subunit processome"/>
    <property type="evidence" value="ECO:0007669"/>
    <property type="project" value="TreeGrafter"/>
</dbReference>
<reference evidence="3" key="1">
    <citation type="submission" date="2008-06" db="EMBL/GenBank/DDBJ databases">
        <authorList>
            <person name="Lorenzi H."/>
            <person name="Inman J."/>
            <person name="Miller J."/>
            <person name="Schobel S."/>
            <person name="Amedeo P."/>
            <person name="Caler E.V."/>
            <person name="da Silva J."/>
        </authorList>
    </citation>
    <scope>NUCLEOTIDE SEQUENCE [LARGE SCALE GENOMIC DNA]</scope>
    <source>
        <strain evidence="3">RN66</strain>
    </source>
</reference>
<gene>
    <name evidence="3" type="ORF">CMU_029870</name>
</gene>
<dbReference type="Pfam" id="PF20416">
    <property type="entry name" value="UTP20"/>
    <property type="match status" value="1"/>
</dbReference>
<sequence length="3748" mass="435792">MRIWSSFKKKKKKVLENFRINYEMVEKRVNIQKRSNEEKVGTRSENKFRFQTYIDKLSNIDIKIDNMTSFIHSDKINNDCSDSYVEIIDEYSTKELKETQFSENVRYWESCVRYDEFTSYIKLIRPYIHSLPHILIHLTIIIDTLAEGLIQCEYPETAEAISRLFGVLAKDTRVELVPNLPKIFLALSKRLNKPLKNSSVTGFGGVGEFNEQVLEGIFSSISTIFFYLSKYILVDLEKYIIMFEDWIFHPKSLVRAFTAESIAYALRKADIKDVKKAINIISIYILKQSFKWEKNKLEDLSEWVSDVLFTSVKSINGGVTTKGNIIIKYCLKQIYFGITYDSSIINIEKINKSFGVLSDFFNSVDEDLDVITAHLETKLEYYSYKHKYHDFFECVITNLYRKLRINILQGRNELVFVEQACLLLSVYLELFYLACTYEIDQNNQNTTGRDKDDQFELYIVKISKLCGTIAQWYSGNGEYNQIISENTKINIISIILLPIQNGWLNILTKNSKDIKLLIVSLKLIIEKVIIENLNGKEKFLQRLTIKLRGIEEIYEITCELRSLNSNFWRLNKIFEFNQKDFLSDSDNNSSWTWLHLLLNCCNDIESLELVSFDLLSTIGKYFDWECKPVEYEKIFIIVKQLVKSVISKYKDMNIKLVLKFYQIINLYLSIGTPKDPKIVRILRSPTNFFSKHDDDLVKVLIDISINVLKRGFIIFEEPQIGTEYKSIINKDNDVFFKETLQEVLVTLELITRLQCNKVYDVTNKENELFNLLQKAYSQILTVFIIPSEFTAQPFVLKFPLNIINKYPNLSEVGYLTLLKLFLRLFIELDIPLLTLDDLLYNVLIWLDIDVNNLEKPSILVHDPKLPSLEIELSGNLIEVLDIFLICDIFKKRDFISTDTKLLEKFKILALYWIQNPSQKIRLDTLQIFIKILESFDFQNEELRANLSFLLNIVYLLYNLEATSNTIENERIKIRYIQQICDSIYTNITTINSSKYLLYPFELAIRCILSQFYVKFNVLWQPCIDNITRIAKIIIGNKKSSINSKELIGLVWECSLSLIYINTSKIKMGIDCYESLYTDHFTVHEMAWKVLQNLYTINIEPLKQYEFVVLFWVFQLSCEISGNIDYMNFLNSYNNPEMKLKLYIPSCKLPSTEKGLISRLNNSLKTLRYILSNFEIFIEKVKIEENEVIDTSYYDTNDRSSEHIQESFDFILNILCDNLISHLLSINYPELQIEIINIISKWGNYSNYISPYTNMLKSLVNSDSSNENTLRSNLLMYPLYLDKDTIHKEHRLVVIPLVIRLILSKLSKSRECVGNKNRGGVKTINRKSGRKLLFSYLSQLPNNEIGLILSILFEPILSVCILNDPAENFSEYKYENKKLKVDPLLYNKIDNITLIKNNSLDSPLLTIYQDNFIKIYGQIKELILYNLINQNENFSTLDTVSKWLWSDSIGFMYTGTILESDISNKEFFVKIYSVKIDIMNNSLKIAIKFLVLLEDILDQMAHNLRMYIANILILVVNIFCQVCKDEMKYDYSKSESKDEFQTLSREDEIDLIENLYTSEISRLSSSRFRLIIRILLNRIRSIIFRYPELNKEWIYILKPIAKILQSIFNKSINGSGTFQLSAIICFILEIFEDPLLYQLLPNIFPDALRTLCTSISSKAVITYTKNHSFEKFQPSGPVVSLIVKSFLYMLYGGKTKFEIFKQENDKKMNLNINLGGYQDFLSDIESDTYNNDIQSKHLNTRKEGLICKSGFLLLSQFIPELLKSFEILIGVRYKTNKVNYELSNKINKSMSLISDEELLLLMTIAQINFQGKLGVIPEYVDDKIEQNSTRILLSKNISGEYNSNCVIIVRLILLLLSSSVAKMTSKSIKITYQLIQLLRTLSGLLKHNLFESLQFANNIVVSKHNDLEFTLDIEENMNKLTQLLLTDESQMNPTIFIIDSLILISRISSLLLLKNSELLIRMSLSEIILLAEMQLVGFGDNLQTEYIKFKNVVKEYQIDSEKEFIDDDPITENMEIWFSSRESNTNIEDSCKKSKLVLTEDSNEKWYVFISYLVFCLNTQQHGNVIPIPDINLQIQLLIRFTEYLFGENQKNKFACSDNDIPIQSLLPLICQLINFIGTSHSDFTVRQMSMKLIVKFLESWINRINYELEKYQNLGDPNTLYCRKSVLLFYKLVTKIIVTEEHKMLKFSNDLSIKRCAIELIGTRVELIGHLEFPKVAKILNTNAYNLMEEFHLEFYPILKYCETNEKNYANIFEEIVHIQKHRRARALNYLGKFAKWCRDNKEKLNNSRHSFENKRPCFFLDQYPIYNSITSYTVKNIGIPLCIDALLQRSSSKESYHLGLGDNSLRALECFTPYLTWRECISLTGSLVKLLRVLPQRKTYIIKAICIVLNSFDFHIQESLLSEHALRFLEKSNIEKTLLRSEGSEIEFEGDISLDKSIDEEVVDELTEMQNSLRRKLLPMLRFLMVDKSNNILSSYDDNHTNNPISKFEKSSTVNYGLIRPEIVLVILKILKCLPDKQFHSELPRLVNQLIIALKSKDRETRRRTRAALKSVCDTLGINYLPWIFSQMSEILTKGYQLSVLSFTIHSILKEVISNHKNRLKNTEHEICGNSEEFILDSCIQHLAPLISSELNRIADPDRRTALETIDTPVTSKVDECKFVRCPEIMKIISEYVSIDGINEIFRFLYGLLNGTWGDRDGSIISDAYSQKYLHWIKQLIIQSCAGFIKNRNICTLNKLDFSVKLLALSLNFDPKMKRDKKVNEIINILEPLYSSKYLDNFEILIDEMKVMSEDLSLSSINSGLQKVIQKKDQIFMIQPGAASGRGIHQIIKPKRGYEQKIQGVVLGQSALYILNYILKEVRINKLYEDLQSYDSITSINTSLSYLIPLATLAFLSSSHEVVTISSRCLLRLITLESLNKNSRSFVGPLQENTIMNSKVLDIEITLYSLLDKCGPIIAKNVVSIMERSSVSSSNALNSITDLTSSCLKLLVALLLRHSSSEWFNSIIWIKDKNLTPQLSPFYINLLRQLHICVNDRRLRLVSLQLIRQVILYGKSSISASSESLGSLYSLVDSILPLLVQYSSVEPKLVRLGSCLYAEFLLYYPMSDKAQRQRISILLENLPSYSTSEGRQAILFALYTLVTRLPAQLIIESYSIMITCGLTLYLSNETDSRCVSMVELIINDILNLYGTNKRGRFQLITLLINTLEPLYEKLCIKRCLITTLRMILGFFQNKKLENRLQHELKQYLEIVFVQLYRCVNSFEYQENTSICKSYRLQYESYLLLENLLGDSVSETEFFDNWLSEKSQSNISEDQILQISDMWKVIWENVTNIGLSSYHLWVRASSIRITLKAFKYCINIGEFDHSKVSIIFRACLGDSQIFGKLFNKIIVHLFDPVVESASWLCPMILSCVQHGTLLSGHLDSSWKPPSKSLNGKNKISSTDSETQEFQSLEKKTYKKIDILEENEVTESDWLIIENDEYEDELNIENDDIDNEVNNYLSSKIPEIPKDTQNKKKTLMETHTLNESDDNQWLCCRSEKSEIIPKVIPKESKVSKPFWWILNRVAWHCRLYTTEPGKFRVRLLLNLKFLYDFSQWLPQYTEELISNEYSNKTLRHSIKALFQCSTIIHSSPNSPLDSIIIDNPKNISWITRIGHLSVQEVIRNFCWLSQRALEEWDRQFSLMGYSTILYKYLSEARQEILTLRNKRKTQLKLDLVKRPEVVARRRFSKRLKSRLLNKKKSQKHKQRRLRGVN</sequence>
<organism evidence="3 4">
    <name type="scientific">Cryptosporidium muris (strain RN66)</name>
    <dbReference type="NCBI Taxonomy" id="441375"/>
    <lineage>
        <taxon>Eukaryota</taxon>
        <taxon>Sar</taxon>
        <taxon>Alveolata</taxon>
        <taxon>Apicomplexa</taxon>
        <taxon>Conoidasida</taxon>
        <taxon>Coccidia</taxon>
        <taxon>Eucoccidiorida</taxon>
        <taxon>Eimeriorina</taxon>
        <taxon>Cryptosporidiidae</taxon>
        <taxon>Cryptosporidium</taxon>
    </lineage>
</organism>
<dbReference type="InterPro" id="IPR052575">
    <property type="entry name" value="SSU_processome_comp_20"/>
</dbReference>
<dbReference type="PANTHER" id="PTHR17695:SF11">
    <property type="entry name" value="SMALL SUBUNIT PROCESSOME COMPONENT 20 HOMOLOG"/>
    <property type="match status" value="1"/>
</dbReference>
<feature type="region of interest" description="Disordered" evidence="1">
    <location>
        <begin position="3423"/>
        <end position="3443"/>
    </location>
</feature>
<protein>
    <recommendedName>
        <fullName evidence="2">U3 small nucleolar RNA-associated protein 20 domain-containing protein</fullName>
    </recommendedName>
</protein>
<evidence type="ECO:0000256" key="1">
    <source>
        <dbReference type="SAM" id="MobiDB-lite"/>
    </source>
</evidence>
<dbReference type="PANTHER" id="PTHR17695">
    <property type="entry name" value="SMALL SUBUNIT PROCESSOME COMPONENT 20 HOMOLOG"/>
    <property type="match status" value="1"/>
</dbReference>
<dbReference type="OrthoDB" id="360653at2759"/>
<dbReference type="Proteomes" id="UP000001460">
    <property type="component" value="Unassembled WGS sequence"/>
</dbReference>
<evidence type="ECO:0000259" key="2">
    <source>
        <dbReference type="Pfam" id="PF20416"/>
    </source>
</evidence>
<name>B6AI71_CRYMR</name>
<dbReference type="GeneID" id="6997392"/>
<keyword evidence="4" id="KW-1185">Reference proteome</keyword>
<dbReference type="STRING" id="441375.B6AI71"/>
<feature type="domain" description="U3 small nucleolar RNA-associated protein 20" evidence="2">
    <location>
        <begin position="2497"/>
        <end position="2743"/>
    </location>
</feature>
<dbReference type="VEuPathDB" id="CryptoDB:CMU_029870"/>
<feature type="compositionally biased region" description="Polar residues" evidence="1">
    <location>
        <begin position="3427"/>
        <end position="3443"/>
    </location>
</feature>
<dbReference type="GO" id="GO:0030686">
    <property type="term" value="C:90S preribosome"/>
    <property type="evidence" value="ECO:0007669"/>
    <property type="project" value="TreeGrafter"/>
</dbReference>
<dbReference type="InterPro" id="IPR046523">
    <property type="entry name" value="UTP20_dom"/>
</dbReference>